<reference evidence="7" key="1">
    <citation type="journal article" date="2011" name="Genome Res.">
        <title>Phylogeny-wide analysis of social amoeba genomes highlights ancient origins for complex intercellular communication.</title>
        <authorList>
            <person name="Heidel A.J."/>
            <person name="Lawal H.M."/>
            <person name="Felder M."/>
            <person name="Schilde C."/>
            <person name="Helps N.R."/>
            <person name="Tunggal B."/>
            <person name="Rivero F."/>
            <person name="John U."/>
            <person name="Schleicher M."/>
            <person name="Eichinger L."/>
            <person name="Platzer M."/>
            <person name="Noegel A.A."/>
            <person name="Schaap P."/>
            <person name="Gloeckner G."/>
        </authorList>
    </citation>
    <scope>NUCLEOTIDE SEQUENCE [LARGE SCALE GENOMIC DNA]</scope>
    <source>
        <strain evidence="7">SH3</strain>
    </source>
</reference>
<dbReference type="GO" id="GO:0002181">
    <property type="term" value="P:cytoplasmic translation"/>
    <property type="evidence" value="ECO:0007669"/>
    <property type="project" value="TreeGrafter"/>
</dbReference>
<dbReference type="InterPro" id="IPR038630">
    <property type="entry name" value="L24e/L24_sf"/>
</dbReference>
<sequence>MKQQQEEIIVFNFITKKVESLFFRKVNPRDIRWSTIYRRLNKETSVEVVHKKKTKRTQKFERSILGASLEVIKQKREQKPEFRAAQREAALREIKEKKKAATTKSAKPASSKAAVKK</sequence>
<evidence type="ECO:0000259" key="5">
    <source>
        <dbReference type="Pfam" id="PF01246"/>
    </source>
</evidence>
<feature type="compositionally biased region" description="Low complexity" evidence="4">
    <location>
        <begin position="102"/>
        <end position="117"/>
    </location>
</feature>
<dbReference type="Pfam" id="PF01246">
    <property type="entry name" value="Ribosomal_L24e"/>
    <property type="match status" value="1"/>
</dbReference>
<proteinExistence type="inferred from homology"/>
<dbReference type="STRING" id="1054147.F4PJW3"/>
<evidence type="ECO:0000313" key="6">
    <source>
        <dbReference type="EMBL" id="EGG23887.1"/>
    </source>
</evidence>
<dbReference type="Gene3D" id="6.10.250.1270">
    <property type="match status" value="1"/>
</dbReference>
<keyword evidence="2 6" id="KW-0689">Ribosomal protein</keyword>
<dbReference type="KEGG" id="dfa:DFA_06025"/>
<dbReference type="InterPro" id="IPR056366">
    <property type="entry name" value="Ribosomal_eL24"/>
</dbReference>
<dbReference type="PANTHER" id="PTHR10792">
    <property type="entry name" value="60S RIBOSOMAL PROTEIN L24"/>
    <property type="match status" value="1"/>
</dbReference>
<dbReference type="AlphaFoldDB" id="F4PJW3"/>
<dbReference type="GO" id="GO:0003735">
    <property type="term" value="F:structural constituent of ribosome"/>
    <property type="evidence" value="ECO:0007669"/>
    <property type="project" value="InterPro"/>
</dbReference>
<evidence type="ECO:0000256" key="3">
    <source>
        <dbReference type="ARBA" id="ARBA00023274"/>
    </source>
</evidence>
<dbReference type="GO" id="GO:0003729">
    <property type="term" value="F:mRNA binding"/>
    <property type="evidence" value="ECO:0007669"/>
    <property type="project" value="TreeGrafter"/>
</dbReference>
<evidence type="ECO:0000313" key="7">
    <source>
        <dbReference type="Proteomes" id="UP000007797"/>
    </source>
</evidence>
<name>F4PJW3_CACFS</name>
<dbReference type="GO" id="GO:0022625">
    <property type="term" value="C:cytosolic large ribosomal subunit"/>
    <property type="evidence" value="ECO:0007669"/>
    <property type="project" value="TreeGrafter"/>
</dbReference>
<dbReference type="Gene3D" id="2.30.170.20">
    <property type="entry name" value="Ribosomal protein L24e"/>
    <property type="match status" value="1"/>
</dbReference>
<keyword evidence="7" id="KW-1185">Reference proteome</keyword>
<protein>
    <submittedName>
        <fullName evidence="6">S60 ribosomal protein L24</fullName>
    </submittedName>
</protein>
<dbReference type="EMBL" id="GL883007">
    <property type="protein sequence ID" value="EGG23887.1"/>
    <property type="molecule type" value="Genomic_DNA"/>
</dbReference>
<gene>
    <name evidence="6" type="primary">rpl24</name>
    <name evidence="6" type="ORF">DFA_06025</name>
</gene>
<accession>F4PJW3</accession>
<dbReference type="Proteomes" id="UP000007797">
    <property type="component" value="Unassembled WGS sequence"/>
</dbReference>
<comment type="similarity">
    <text evidence="1">Belongs to the eukaryotic ribosomal protein eL24 family.</text>
</comment>
<dbReference type="RefSeq" id="XP_004361738.1">
    <property type="nucleotide sequence ID" value="XM_004361681.1"/>
</dbReference>
<dbReference type="GeneID" id="14876511"/>
<evidence type="ECO:0000256" key="2">
    <source>
        <dbReference type="ARBA" id="ARBA00022980"/>
    </source>
</evidence>
<dbReference type="InterPro" id="IPR000988">
    <property type="entry name" value="Ribosomal_eL24-rel_N"/>
</dbReference>
<keyword evidence="3" id="KW-0687">Ribonucleoprotein</keyword>
<dbReference type="PANTHER" id="PTHR10792:SF1">
    <property type="entry name" value="RIBOSOMAL PROTEIN L24"/>
    <property type="match status" value="1"/>
</dbReference>
<feature type="region of interest" description="Disordered" evidence="4">
    <location>
        <begin position="96"/>
        <end position="117"/>
    </location>
</feature>
<feature type="domain" description="Large ribosomal subunit protein eL24-related N-terminal" evidence="5">
    <location>
        <begin position="10"/>
        <end position="46"/>
    </location>
</feature>
<organism evidence="6 7">
    <name type="scientific">Cavenderia fasciculata</name>
    <name type="common">Slime mold</name>
    <name type="synonym">Dictyostelium fasciculatum</name>
    <dbReference type="NCBI Taxonomy" id="261658"/>
    <lineage>
        <taxon>Eukaryota</taxon>
        <taxon>Amoebozoa</taxon>
        <taxon>Evosea</taxon>
        <taxon>Eumycetozoa</taxon>
        <taxon>Dictyostelia</taxon>
        <taxon>Acytosteliales</taxon>
        <taxon>Cavenderiaceae</taxon>
        <taxon>Cavenderia</taxon>
    </lineage>
</organism>
<dbReference type="OMA" id="YKFYSGH"/>
<evidence type="ECO:0000256" key="4">
    <source>
        <dbReference type="SAM" id="MobiDB-lite"/>
    </source>
</evidence>
<dbReference type="OrthoDB" id="1727108at2759"/>
<evidence type="ECO:0000256" key="1">
    <source>
        <dbReference type="ARBA" id="ARBA00005647"/>
    </source>
</evidence>